<dbReference type="InterPro" id="IPR017850">
    <property type="entry name" value="Alkaline_phosphatase_core_sf"/>
</dbReference>
<dbReference type="EMBL" id="CP095006">
    <property type="protein sequence ID" value="UOO96654.1"/>
    <property type="molecule type" value="Genomic_DNA"/>
</dbReference>
<sequence>MPVIYIDIDSLRSDHVGAYGYNQPTTPNIDEFATDAVRFNRSYVANSPCLPSRAALITGRYGIHNGIETHGPLSQSFNSPASQIDWAGTWGDHIDERPWWTLPELFYKQRTSTCAVSSFPRHPAPWFHHAWHEVQQPQEPEGPNESFQTVRAETVIDLALDFIQQHADEEFFLYVQLWDPHGPYKRSEEQVDAFRSESLPPYPTAEQINQHQQWDAWRSASHMDIDDRTDLAEMLAHYDAEIHYADRHIGRLLDFLHNQALYDESFVTITADHGEEFGEHGLYREHWSTHDGTQRVPLIIKPPADQPIESGTRDQLVTNVDMPPTLADYAGFNTPTRWQGQSLRPVIENAKAEWRDHIVVDHGLYTAQRAIRTEQWKFIRTYHPGMWSATVPEHQLYDMHEDPQEQDNVVEDFSDVATNLEERMAVWAEEYGTDNEDPIRVVADQGPAGYNAFQSDYEGV</sequence>
<dbReference type="KEGG" id="hdo:MUK72_15795"/>
<dbReference type="Proteomes" id="UP001500962">
    <property type="component" value="Unassembled WGS sequence"/>
</dbReference>
<keyword evidence="4" id="KW-0614">Plasmid</keyword>
<gene>
    <name evidence="3" type="ORF">GCM10008985_12530</name>
    <name evidence="4" type="ORF">MUK72_15795</name>
</gene>
<dbReference type="EMBL" id="BAAADN010000021">
    <property type="protein sequence ID" value="GAA0457881.1"/>
    <property type="molecule type" value="Genomic_DNA"/>
</dbReference>
<geneLocation type="plasmid" evidence="4 5">
    <name>unnamed1</name>
</geneLocation>
<evidence type="ECO:0000256" key="1">
    <source>
        <dbReference type="ARBA" id="ARBA00008779"/>
    </source>
</evidence>
<dbReference type="AlphaFoldDB" id="A0AAV3SDM7"/>
<dbReference type="Gene3D" id="3.40.720.10">
    <property type="entry name" value="Alkaline Phosphatase, subunit A"/>
    <property type="match status" value="1"/>
</dbReference>
<comment type="similarity">
    <text evidence="1">Belongs to the sulfatase family.</text>
</comment>
<protein>
    <submittedName>
        <fullName evidence="3 4">Sulfatase</fullName>
    </submittedName>
</protein>
<dbReference type="RefSeq" id="WP_244705579.1">
    <property type="nucleotide sequence ID" value="NZ_BAAADN010000021.1"/>
</dbReference>
<keyword evidence="4" id="KW-0378">Hydrolase</keyword>
<keyword evidence="5" id="KW-1185">Reference proteome</keyword>
<evidence type="ECO:0000259" key="2">
    <source>
        <dbReference type="Pfam" id="PF00884"/>
    </source>
</evidence>
<dbReference type="SUPFAM" id="SSF53649">
    <property type="entry name" value="Alkaline phosphatase-like"/>
    <property type="match status" value="1"/>
</dbReference>
<dbReference type="PANTHER" id="PTHR42693:SF33">
    <property type="entry name" value="ARYLSULFATASE"/>
    <property type="match status" value="1"/>
</dbReference>
<evidence type="ECO:0000313" key="4">
    <source>
        <dbReference type="EMBL" id="UOO96654.1"/>
    </source>
</evidence>
<evidence type="ECO:0000313" key="3">
    <source>
        <dbReference type="EMBL" id="GAA0457881.1"/>
    </source>
</evidence>
<dbReference type="Pfam" id="PF00884">
    <property type="entry name" value="Sulfatase"/>
    <property type="match status" value="1"/>
</dbReference>
<dbReference type="PANTHER" id="PTHR42693">
    <property type="entry name" value="ARYLSULFATASE FAMILY MEMBER"/>
    <property type="match status" value="1"/>
</dbReference>
<dbReference type="GO" id="GO:0004065">
    <property type="term" value="F:arylsulfatase activity"/>
    <property type="evidence" value="ECO:0007669"/>
    <property type="project" value="TreeGrafter"/>
</dbReference>
<accession>A0AAV3SDM7</accession>
<dbReference type="InterPro" id="IPR000917">
    <property type="entry name" value="Sulfatase_N"/>
</dbReference>
<evidence type="ECO:0000313" key="6">
    <source>
        <dbReference type="Proteomes" id="UP001500962"/>
    </source>
</evidence>
<feature type="domain" description="Sulfatase N-terminal" evidence="2">
    <location>
        <begin position="3"/>
        <end position="331"/>
    </location>
</feature>
<dbReference type="GeneID" id="71763341"/>
<organism evidence="3 6">
    <name type="scientific">Halococcus dombrowskii</name>
    <dbReference type="NCBI Taxonomy" id="179637"/>
    <lineage>
        <taxon>Archaea</taxon>
        <taxon>Methanobacteriati</taxon>
        <taxon>Methanobacteriota</taxon>
        <taxon>Stenosarchaea group</taxon>
        <taxon>Halobacteria</taxon>
        <taxon>Halobacteriales</taxon>
        <taxon>Halococcaceae</taxon>
        <taxon>Halococcus</taxon>
    </lineage>
</organism>
<proteinExistence type="inferred from homology"/>
<reference evidence="3" key="1">
    <citation type="journal article" date="2014" name="Int. J. Syst. Evol. Microbiol.">
        <title>Complete genome sequence of Corynebacterium casei LMG S-19264T (=DSM 44701T), isolated from a smear-ripened cheese.</title>
        <authorList>
            <consortium name="US DOE Joint Genome Institute (JGI-PGF)"/>
            <person name="Walter F."/>
            <person name="Albersmeier A."/>
            <person name="Kalinowski J."/>
            <person name="Ruckert C."/>
        </authorList>
    </citation>
    <scope>NUCLEOTIDE SEQUENCE</scope>
    <source>
        <strain evidence="3">JCM 12289</strain>
    </source>
</reference>
<name>A0AAV3SDM7_HALDO</name>
<dbReference type="InterPro" id="IPR050738">
    <property type="entry name" value="Sulfatase"/>
</dbReference>
<dbReference type="Proteomes" id="UP000830542">
    <property type="component" value="Plasmid unnamed1"/>
</dbReference>
<reference evidence="4" key="2">
    <citation type="submission" date="2022-04" db="EMBL/GenBank/DDBJ databases">
        <title>Sequencing and genomic assembly of Halococcus dombrowskii.</title>
        <authorList>
            <person name="Lim S.W."/>
            <person name="MacLea K.S."/>
        </authorList>
    </citation>
    <scope>NUCLEOTIDE SEQUENCE</scope>
    <source>
        <strain evidence="4">H4</strain>
        <plasmid evidence="4">unnamed1</plasmid>
    </source>
</reference>
<evidence type="ECO:0000313" key="5">
    <source>
        <dbReference type="Proteomes" id="UP000830542"/>
    </source>
</evidence>
<dbReference type="CDD" id="cd16148">
    <property type="entry name" value="sulfatase_like"/>
    <property type="match status" value="1"/>
</dbReference>
<reference evidence="3" key="3">
    <citation type="submission" date="2023-12" db="EMBL/GenBank/DDBJ databases">
        <authorList>
            <person name="Sun Q."/>
            <person name="Inoue M."/>
        </authorList>
    </citation>
    <scope>NUCLEOTIDE SEQUENCE</scope>
    <source>
        <strain evidence="3">JCM 12289</strain>
    </source>
</reference>